<keyword evidence="2" id="KW-0614">Plasmid</keyword>
<dbReference type="KEGG" id="arac:E0W69_020300"/>
<dbReference type="RefSeq" id="WP_131332064.1">
    <property type="nucleotide sequence ID" value="NZ_CP044017.1"/>
</dbReference>
<keyword evidence="3" id="KW-1185">Reference proteome</keyword>
<dbReference type="OrthoDB" id="356681at2"/>
<proteinExistence type="predicted"/>
<reference evidence="2 3" key="1">
    <citation type="submission" date="2019-09" db="EMBL/GenBank/DDBJ databases">
        <title>Complete genome sequence of Arachidicoccus sp. B3-10 isolated from apple orchard soil.</title>
        <authorList>
            <person name="Kim H.S."/>
            <person name="Han K.-I."/>
            <person name="Suh M.K."/>
            <person name="Lee K.C."/>
            <person name="Eom M.K."/>
            <person name="Kim J.-S."/>
            <person name="Kang S.W."/>
            <person name="Sin Y."/>
            <person name="Lee J.-S."/>
        </authorList>
    </citation>
    <scope>NUCLEOTIDE SEQUENCE [LARGE SCALE GENOMIC DNA]</scope>
    <source>
        <strain evidence="2 3">B3-10</strain>
        <plasmid evidence="3">pb3-10</plasmid>
    </source>
</reference>
<dbReference type="PANTHER" id="PTHR37844:SF1">
    <property type="entry name" value="CALCINEURIN-LIKE PHOSPHOESTERASE DOMAIN-CONTAINING PROTEIN"/>
    <property type="match status" value="1"/>
</dbReference>
<dbReference type="AlphaFoldDB" id="A0A5P2GH33"/>
<gene>
    <name evidence="2" type="ORF">E0W69_020300</name>
</gene>
<evidence type="ECO:0000259" key="1">
    <source>
        <dbReference type="Pfam" id="PF00149"/>
    </source>
</evidence>
<dbReference type="InterPro" id="IPR029052">
    <property type="entry name" value="Metallo-depent_PP-like"/>
</dbReference>
<name>A0A5P2GH33_9BACT</name>
<dbReference type="Pfam" id="PF00149">
    <property type="entry name" value="Metallophos"/>
    <property type="match status" value="1"/>
</dbReference>
<dbReference type="GO" id="GO:0016787">
    <property type="term" value="F:hydrolase activity"/>
    <property type="evidence" value="ECO:0007669"/>
    <property type="project" value="InterPro"/>
</dbReference>
<feature type="domain" description="Calcineurin-like phosphoesterase" evidence="1">
    <location>
        <begin position="1"/>
        <end position="220"/>
    </location>
</feature>
<geneLocation type="plasmid" evidence="3">
    <name>pb3-10</name>
</geneLocation>
<dbReference type="SUPFAM" id="SSF56300">
    <property type="entry name" value="Metallo-dependent phosphatases"/>
    <property type="match status" value="1"/>
</dbReference>
<dbReference type="Proteomes" id="UP000292424">
    <property type="component" value="Plasmid pB3-10"/>
</dbReference>
<dbReference type="EMBL" id="CP044017">
    <property type="protein sequence ID" value="QES91071.1"/>
    <property type="molecule type" value="Genomic_DNA"/>
</dbReference>
<evidence type="ECO:0000313" key="2">
    <source>
        <dbReference type="EMBL" id="QES91071.1"/>
    </source>
</evidence>
<protein>
    <submittedName>
        <fullName evidence="2">Metallophosphoesterase</fullName>
    </submittedName>
</protein>
<organism evidence="2 3">
    <name type="scientific">Rhizosphaericola mali</name>
    <dbReference type="NCBI Taxonomy" id="2545455"/>
    <lineage>
        <taxon>Bacteria</taxon>
        <taxon>Pseudomonadati</taxon>
        <taxon>Bacteroidota</taxon>
        <taxon>Chitinophagia</taxon>
        <taxon>Chitinophagales</taxon>
        <taxon>Chitinophagaceae</taxon>
        <taxon>Rhizosphaericola</taxon>
    </lineage>
</organism>
<accession>A0A5P2GH33</accession>
<evidence type="ECO:0000313" key="3">
    <source>
        <dbReference type="Proteomes" id="UP000292424"/>
    </source>
</evidence>
<dbReference type="PANTHER" id="PTHR37844">
    <property type="entry name" value="SER/THR PROTEIN PHOSPHATASE SUPERFAMILY (AFU_ORTHOLOGUE AFUA_1G14840)"/>
    <property type="match status" value="1"/>
</dbReference>
<dbReference type="Gene3D" id="3.60.21.10">
    <property type="match status" value="1"/>
</dbReference>
<dbReference type="InterPro" id="IPR004843">
    <property type="entry name" value="Calcineurin-like_PHP"/>
</dbReference>
<sequence length="256" mass="29625">MKIQYLSDLHLEFAHNFSFIEHNQLSVTGDILIMAGDIVTFGYFERLFTPYKSFFDFISTHYKAVYWLAGNHEYYHGDIAKRSGAFKEEVYPNIFLVNNVIEQFDGCRILFSTLWSKIEPANEEVVRKSMSDFSVISYAGKDFTPDLYNHLFDADIHFLQQSVQTAYEGSTIIVTHHVPTLLYYPVEYVGSPINNGFVTELKDFIEQSCIDYWIYGHHHRNTPTFKIGKAQLLTNQLGYVARNECPEFDAGAYIEV</sequence>